<name>A0A1F8EA39_9BACT</name>
<comment type="caution">
    <text evidence="1">The sequence shown here is derived from an EMBL/GenBank/DDBJ whole genome shotgun (WGS) entry which is preliminary data.</text>
</comment>
<dbReference type="AlphaFoldDB" id="A0A1F8EA39"/>
<reference evidence="1 2" key="1">
    <citation type="journal article" date="2016" name="Nat. Commun.">
        <title>Thousands of microbial genomes shed light on interconnected biogeochemical processes in an aquifer system.</title>
        <authorList>
            <person name="Anantharaman K."/>
            <person name="Brown C.T."/>
            <person name="Hug L.A."/>
            <person name="Sharon I."/>
            <person name="Castelle C.J."/>
            <person name="Probst A.J."/>
            <person name="Thomas B.C."/>
            <person name="Singh A."/>
            <person name="Wilkins M.J."/>
            <person name="Karaoz U."/>
            <person name="Brodie E.L."/>
            <person name="Williams K.H."/>
            <person name="Hubbard S.S."/>
            <person name="Banfield J.F."/>
        </authorList>
    </citation>
    <scope>NUCLEOTIDE SEQUENCE [LARGE SCALE GENOMIC DNA]</scope>
</reference>
<organism evidence="1 2">
    <name type="scientific">Candidatus Yanofskybacteria bacterium RIFCSPHIGHO2_01_FULL_39_8b</name>
    <dbReference type="NCBI Taxonomy" id="1802659"/>
    <lineage>
        <taxon>Bacteria</taxon>
        <taxon>Candidatus Yanofskyibacteriota</taxon>
    </lineage>
</organism>
<accession>A0A1F8EA39</accession>
<dbReference type="EMBL" id="MGIZ01000063">
    <property type="protein sequence ID" value="OGM96998.1"/>
    <property type="molecule type" value="Genomic_DNA"/>
</dbReference>
<protein>
    <submittedName>
        <fullName evidence="1">Uncharacterized protein</fullName>
    </submittedName>
</protein>
<evidence type="ECO:0000313" key="2">
    <source>
        <dbReference type="Proteomes" id="UP000177594"/>
    </source>
</evidence>
<gene>
    <name evidence="1" type="ORF">A2817_01940</name>
</gene>
<dbReference type="Proteomes" id="UP000177594">
    <property type="component" value="Unassembled WGS sequence"/>
</dbReference>
<sequence length="80" mass="9516">MLSWEIKDRYYAAKIRWKDGKESEHHFPEKGFPVYKLENGKPIGQPLKIISGKEALKILADNSPFMEESEFFWKDFIQPR</sequence>
<evidence type="ECO:0000313" key="1">
    <source>
        <dbReference type="EMBL" id="OGM96998.1"/>
    </source>
</evidence>
<proteinExistence type="predicted"/>